<evidence type="ECO:0000313" key="1">
    <source>
        <dbReference type="EMBL" id="ASN70079.1"/>
    </source>
</evidence>
<proteinExistence type="predicted"/>
<reference evidence="1" key="1">
    <citation type="submission" date="2017-06" db="EMBL/GenBank/DDBJ databases">
        <title>Novel phages from South African skin metaviromes.</title>
        <authorList>
            <person name="van Zyl L.J."/>
            <person name="Abrahams Y."/>
            <person name="Stander E.A."/>
            <person name="Kirby B.M."/>
            <person name="Clavaud C."/>
            <person name="Farcet C."/>
            <person name="Breton L."/>
            <person name="Trindade M.I."/>
        </authorList>
    </citation>
    <scope>NUCLEOTIDE SEQUENCE</scope>
</reference>
<protein>
    <submittedName>
        <fullName evidence="1">Uncharacterized protein</fullName>
    </submittedName>
</protein>
<name>A0A2H4J644_9CAUD</name>
<organism evidence="1">
    <name type="scientific">uncultured Caudovirales phage</name>
    <dbReference type="NCBI Taxonomy" id="2100421"/>
    <lineage>
        <taxon>Viruses</taxon>
        <taxon>Duplodnaviria</taxon>
        <taxon>Heunggongvirae</taxon>
        <taxon>Uroviricota</taxon>
        <taxon>Caudoviricetes</taxon>
        <taxon>Peduoviridae</taxon>
        <taxon>Maltschvirus</taxon>
        <taxon>Maltschvirus maltsch</taxon>
    </lineage>
</organism>
<dbReference type="EMBL" id="MF417901">
    <property type="protein sequence ID" value="ASN70079.1"/>
    <property type="molecule type" value="Genomic_DNA"/>
</dbReference>
<accession>A0A2H4J644</accession>
<gene>
    <name evidence="1" type="ORF">9S1_20</name>
</gene>
<sequence length="50" mass="5673">MKSSEEVIGKLKSVISDIEETKQEDSITLTYKSALEHVIEYIEQGDDLDD</sequence>